<accession>A0A3N0XB30</accession>
<protein>
    <submittedName>
        <fullName evidence="2">EpsG family protein</fullName>
    </submittedName>
</protein>
<feature type="transmembrane region" description="Helical" evidence="1">
    <location>
        <begin position="268"/>
        <end position="285"/>
    </location>
</feature>
<reference evidence="3" key="2">
    <citation type="submission" date="2018-11" db="EMBL/GenBank/DDBJ databases">
        <title>Proposal to divide the Flavobacteriaceae and reorganize its genera based on Amino Acid Identity values calculated from whole genome sequences.</title>
        <authorList>
            <person name="Nicholson A.C."/>
            <person name="Gulvik C.A."/>
            <person name="Whitney A.M."/>
            <person name="Humrighouse B.W."/>
            <person name="Bell M."/>
            <person name="Holmes B."/>
            <person name="Steigerwalt A."/>
            <person name="Villarma A."/>
            <person name="Sheth M."/>
            <person name="Batra D."/>
            <person name="Pryor J."/>
            <person name="Bernardet J.-F."/>
            <person name="Hugo C."/>
            <person name="Kampfer P."/>
            <person name="Newman J."/>
            <person name="Mcquiston J."/>
        </authorList>
    </citation>
    <scope>NUCLEOTIDE SEQUENCE [LARGE SCALE GENOMIC DNA]</scope>
    <source>
        <strain evidence="3">DSM 22165</strain>
    </source>
</reference>
<dbReference type="InterPro" id="IPR049458">
    <property type="entry name" value="EpsG-like"/>
</dbReference>
<keyword evidence="1" id="KW-0812">Transmembrane</keyword>
<evidence type="ECO:0000313" key="3">
    <source>
        <dbReference type="Proteomes" id="UP000267623"/>
    </source>
</evidence>
<feature type="transmembrane region" description="Helical" evidence="1">
    <location>
        <begin position="187"/>
        <end position="207"/>
    </location>
</feature>
<dbReference type="RefSeq" id="WP_123281031.1">
    <property type="nucleotide sequence ID" value="NZ_RJTU01000035.1"/>
</dbReference>
<feature type="transmembrane region" description="Helical" evidence="1">
    <location>
        <begin position="133"/>
        <end position="150"/>
    </location>
</feature>
<sequence length="347" mass="41225">MVNVFFAVFLIFSILYFVNIKNKNISNFIYVLCGLVLVLIAGLRSPGVDNDYYVYRNYWQTNNLKDEVETSFISIKNFMKFILNTNFQSFLLLYAFMGVTMKLIAIKKLSPLLWASLLIYFSHYFLLHEFTQIRIGVATGFLLLSLYYLADKRYVIFYIFALLAIYFHQSCFFIILFPLFSNTRKNLNIYLCIVPVGYVLYFFNTYLNLNIPIPYLQDRIEIYEKATKSGFLKDETTNVFNVLFLFRIFILYVLFIYSKKISMYYSKIYLLLKIYTISLFVFLYLSKIPVFAFRIQELLGVVEIILFPCFLFIFANKFRFIGVLSVWIIALVFFLMDIFYVKLLIVK</sequence>
<dbReference type="EMBL" id="RJTU01000035">
    <property type="protein sequence ID" value="ROI14001.1"/>
    <property type="molecule type" value="Genomic_DNA"/>
</dbReference>
<feature type="transmembrane region" description="Helical" evidence="1">
    <location>
        <begin position="156"/>
        <end position="180"/>
    </location>
</feature>
<feature type="transmembrane region" description="Helical" evidence="1">
    <location>
        <begin position="27"/>
        <end position="43"/>
    </location>
</feature>
<comment type="caution">
    <text evidence="2">The sequence shown here is derived from an EMBL/GenBank/DDBJ whole genome shotgun (WGS) entry which is preliminary data.</text>
</comment>
<dbReference type="Proteomes" id="UP000267623">
    <property type="component" value="Unassembled WGS sequence"/>
</dbReference>
<name>A0A3N0XB30_9FLAO</name>
<feature type="transmembrane region" description="Helical" evidence="1">
    <location>
        <begin position="109"/>
        <end position="126"/>
    </location>
</feature>
<feature type="transmembrane region" description="Helical" evidence="1">
    <location>
        <begin position="291"/>
        <end position="313"/>
    </location>
</feature>
<organism evidence="2 3">
    <name type="scientific">Epilithonimonas hominis</name>
    <dbReference type="NCBI Taxonomy" id="420404"/>
    <lineage>
        <taxon>Bacteria</taxon>
        <taxon>Pseudomonadati</taxon>
        <taxon>Bacteroidota</taxon>
        <taxon>Flavobacteriia</taxon>
        <taxon>Flavobacteriales</taxon>
        <taxon>Weeksellaceae</taxon>
        <taxon>Chryseobacterium group</taxon>
        <taxon>Epilithonimonas</taxon>
    </lineage>
</organism>
<reference evidence="3" key="1">
    <citation type="submission" date="2018-11" db="EMBL/GenBank/DDBJ databases">
        <title>Proposal to divide the Flavobacteriaceae and reorganize its genera based on Amino Acid Identity values calculated from whole genome sequences.</title>
        <authorList>
            <person name="Nicholson A.C."/>
            <person name="Gulvik C.A."/>
            <person name="Whitney A.M."/>
            <person name="Humrighouse B.W."/>
            <person name="Bell M."/>
            <person name="Holmes B."/>
            <person name="Steigerwalt A."/>
            <person name="Villarma A."/>
            <person name="Sheth M."/>
            <person name="Batra D."/>
            <person name="Pryor J."/>
            <person name="Bernardet J.-F."/>
            <person name="Hugo C."/>
            <person name="Kampfer P."/>
            <person name="Newman J."/>
            <person name="Mcquiston J.R."/>
        </authorList>
    </citation>
    <scope>NUCLEOTIDE SEQUENCE [LARGE SCALE GENOMIC DNA]</scope>
    <source>
        <strain evidence="3">DSM 22165</strain>
    </source>
</reference>
<keyword evidence="1" id="KW-0472">Membrane</keyword>
<feature type="transmembrane region" description="Helical" evidence="1">
    <location>
        <begin position="320"/>
        <end position="341"/>
    </location>
</feature>
<dbReference type="AlphaFoldDB" id="A0A3N0XB30"/>
<evidence type="ECO:0000313" key="2">
    <source>
        <dbReference type="EMBL" id="ROI14001.1"/>
    </source>
</evidence>
<proteinExistence type="predicted"/>
<feature type="transmembrane region" description="Helical" evidence="1">
    <location>
        <begin position="81"/>
        <end position="103"/>
    </location>
</feature>
<dbReference type="Pfam" id="PF14897">
    <property type="entry name" value="EpsG"/>
    <property type="match status" value="1"/>
</dbReference>
<evidence type="ECO:0000256" key="1">
    <source>
        <dbReference type="SAM" id="Phobius"/>
    </source>
</evidence>
<keyword evidence="1" id="KW-1133">Transmembrane helix</keyword>
<gene>
    <name evidence="2" type="ORF">EGH73_05590</name>
</gene>
<feature type="transmembrane region" description="Helical" evidence="1">
    <location>
        <begin position="239"/>
        <end position="256"/>
    </location>
</feature>